<gene>
    <name evidence="8" type="ORF">Sradi_3915800</name>
</gene>
<evidence type="ECO:0000256" key="7">
    <source>
        <dbReference type="SAM" id="Phobius"/>
    </source>
</evidence>
<feature type="transmembrane region" description="Helical" evidence="7">
    <location>
        <begin position="21"/>
        <end position="44"/>
    </location>
</feature>
<name>A0AAW2PG16_SESRA</name>
<dbReference type="Pfam" id="PF16913">
    <property type="entry name" value="PUNUT"/>
    <property type="match status" value="1"/>
</dbReference>
<dbReference type="InterPro" id="IPR037185">
    <property type="entry name" value="EmrE-like"/>
</dbReference>
<feature type="transmembrane region" description="Helical" evidence="7">
    <location>
        <begin position="122"/>
        <end position="140"/>
    </location>
</feature>
<dbReference type="GO" id="GO:0016020">
    <property type="term" value="C:membrane"/>
    <property type="evidence" value="ECO:0007669"/>
    <property type="project" value="UniProtKB-SubCell"/>
</dbReference>
<dbReference type="PANTHER" id="PTHR31376">
    <property type="entry name" value="OS09G0467300 PROTEIN-RELATED"/>
    <property type="match status" value="1"/>
</dbReference>
<evidence type="ECO:0000256" key="6">
    <source>
        <dbReference type="ARBA" id="ARBA00023136"/>
    </source>
</evidence>
<reference evidence="8" key="1">
    <citation type="submission" date="2020-06" db="EMBL/GenBank/DDBJ databases">
        <authorList>
            <person name="Li T."/>
            <person name="Hu X."/>
            <person name="Zhang T."/>
            <person name="Song X."/>
            <person name="Zhang H."/>
            <person name="Dai N."/>
            <person name="Sheng W."/>
            <person name="Hou X."/>
            <person name="Wei L."/>
        </authorList>
    </citation>
    <scope>NUCLEOTIDE SEQUENCE</scope>
    <source>
        <strain evidence="8">G02</strain>
        <tissue evidence="8">Leaf</tissue>
    </source>
</reference>
<comment type="similarity">
    <text evidence="2">Belongs to the purine permeases (TC 2.A.7.14) family.</text>
</comment>
<feature type="transmembrane region" description="Helical" evidence="7">
    <location>
        <begin position="91"/>
        <end position="110"/>
    </location>
</feature>
<evidence type="ECO:0000256" key="1">
    <source>
        <dbReference type="ARBA" id="ARBA00004141"/>
    </source>
</evidence>
<sequence length="225" mass="23983">MEVEKPTGTGAGASVEKRIFLIVNTIILAIGNCGGPLIMRLYFLHGGKRIWFSSWLETGGWPIILIPLIVSYTRRRRANPGAKLILMKPRLFVAAAVIGILTGFDDYLYAYGVAKLPVSTSALIIASQLAFTAVFAYFLVKQKFTAYSINAVVLLTAAVLGLTKTGPLDCVLDGAVRANPAGGGVHVQEGEATGNLHAGLGDSIGDVFFRDGCLHRGDDHQQGLP</sequence>
<evidence type="ECO:0000256" key="5">
    <source>
        <dbReference type="ARBA" id="ARBA00022989"/>
    </source>
</evidence>
<dbReference type="GO" id="GO:0015211">
    <property type="term" value="F:purine nucleoside transmembrane transporter activity"/>
    <property type="evidence" value="ECO:0007669"/>
    <property type="project" value="InterPro"/>
</dbReference>
<protein>
    <submittedName>
        <fullName evidence="8">Purine permease 3</fullName>
    </submittedName>
</protein>
<dbReference type="InterPro" id="IPR030182">
    <property type="entry name" value="PUP_plant"/>
</dbReference>
<comment type="subcellular location">
    <subcellularLocation>
        <location evidence="1">Membrane</location>
        <topology evidence="1">Multi-pass membrane protein</topology>
    </subcellularLocation>
</comment>
<accession>A0AAW2PG16</accession>
<dbReference type="AlphaFoldDB" id="A0AAW2PG16"/>
<feature type="non-terminal residue" evidence="8">
    <location>
        <position position="225"/>
    </location>
</feature>
<keyword evidence="5 7" id="KW-1133">Transmembrane helix</keyword>
<dbReference type="EMBL" id="JACGWJ010000017">
    <property type="protein sequence ID" value="KAL0354689.1"/>
    <property type="molecule type" value="Genomic_DNA"/>
</dbReference>
<dbReference type="GO" id="GO:0005345">
    <property type="term" value="F:purine nucleobase transmembrane transporter activity"/>
    <property type="evidence" value="ECO:0007669"/>
    <property type="project" value="UniProtKB-ARBA"/>
</dbReference>
<keyword evidence="3" id="KW-0813">Transport</keyword>
<comment type="caution">
    <text evidence="8">The sequence shown here is derived from an EMBL/GenBank/DDBJ whole genome shotgun (WGS) entry which is preliminary data.</text>
</comment>
<feature type="transmembrane region" description="Helical" evidence="7">
    <location>
        <begin position="50"/>
        <end position="70"/>
    </location>
</feature>
<dbReference type="SUPFAM" id="SSF103481">
    <property type="entry name" value="Multidrug resistance efflux transporter EmrE"/>
    <property type="match status" value="1"/>
</dbReference>
<evidence type="ECO:0000313" key="8">
    <source>
        <dbReference type="EMBL" id="KAL0354689.1"/>
    </source>
</evidence>
<keyword evidence="6 7" id="KW-0472">Membrane</keyword>
<evidence type="ECO:0000256" key="2">
    <source>
        <dbReference type="ARBA" id="ARBA00006213"/>
    </source>
</evidence>
<reference evidence="8" key="2">
    <citation type="journal article" date="2024" name="Plant">
        <title>Genomic evolution and insights into agronomic trait innovations of Sesamum species.</title>
        <authorList>
            <person name="Miao H."/>
            <person name="Wang L."/>
            <person name="Qu L."/>
            <person name="Liu H."/>
            <person name="Sun Y."/>
            <person name="Le M."/>
            <person name="Wang Q."/>
            <person name="Wei S."/>
            <person name="Zheng Y."/>
            <person name="Lin W."/>
            <person name="Duan Y."/>
            <person name="Cao H."/>
            <person name="Xiong S."/>
            <person name="Wang X."/>
            <person name="Wei L."/>
            <person name="Li C."/>
            <person name="Ma Q."/>
            <person name="Ju M."/>
            <person name="Zhao R."/>
            <person name="Li G."/>
            <person name="Mu C."/>
            <person name="Tian Q."/>
            <person name="Mei H."/>
            <person name="Zhang T."/>
            <person name="Gao T."/>
            <person name="Zhang H."/>
        </authorList>
    </citation>
    <scope>NUCLEOTIDE SEQUENCE</scope>
    <source>
        <strain evidence="8">G02</strain>
    </source>
</reference>
<organism evidence="8">
    <name type="scientific">Sesamum radiatum</name>
    <name type="common">Black benniseed</name>
    <dbReference type="NCBI Taxonomy" id="300843"/>
    <lineage>
        <taxon>Eukaryota</taxon>
        <taxon>Viridiplantae</taxon>
        <taxon>Streptophyta</taxon>
        <taxon>Embryophyta</taxon>
        <taxon>Tracheophyta</taxon>
        <taxon>Spermatophyta</taxon>
        <taxon>Magnoliopsida</taxon>
        <taxon>eudicotyledons</taxon>
        <taxon>Gunneridae</taxon>
        <taxon>Pentapetalae</taxon>
        <taxon>asterids</taxon>
        <taxon>lamiids</taxon>
        <taxon>Lamiales</taxon>
        <taxon>Pedaliaceae</taxon>
        <taxon>Sesamum</taxon>
    </lineage>
</organism>
<evidence type="ECO:0000256" key="3">
    <source>
        <dbReference type="ARBA" id="ARBA00022448"/>
    </source>
</evidence>
<evidence type="ECO:0000256" key="4">
    <source>
        <dbReference type="ARBA" id="ARBA00022692"/>
    </source>
</evidence>
<keyword evidence="4 7" id="KW-0812">Transmembrane</keyword>
<proteinExistence type="inferred from homology"/>
<dbReference type="PANTHER" id="PTHR31376:SF1">
    <property type="entry name" value="PURINE PERMEASE 2"/>
    <property type="match status" value="1"/>
</dbReference>